<dbReference type="OrthoDB" id="2536942at2759"/>
<feature type="region of interest" description="Disordered" evidence="1">
    <location>
        <begin position="423"/>
        <end position="473"/>
    </location>
</feature>
<feature type="compositionally biased region" description="Low complexity" evidence="1">
    <location>
        <begin position="31"/>
        <end position="46"/>
    </location>
</feature>
<dbReference type="PANTHER" id="PTHR12357:SF3">
    <property type="entry name" value="YTH DOMAIN-CONTAINING PROTEIN 1"/>
    <property type="match status" value="1"/>
</dbReference>
<name>A0A1Y2EPZ3_9BASI</name>
<gene>
    <name evidence="3" type="ORF">BCR35DRAFT_281490</name>
</gene>
<feature type="domain" description="YTH" evidence="2">
    <location>
        <begin position="650"/>
        <end position="810"/>
    </location>
</feature>
<feature type="compositionally biased region" description="Low complexity" evidence="1">
    <location>
        <begin position="459"/>
        <end position="473"/>
    </location>
</feature>
<dbReference type="PANTHER" id="PTHR12357">
    <property type="entry name" value="YTH YT521-B HOMOLOGY DOMAIN-CONTAINING"/>
    <property type="match status" value="1"/>
</dbReference>
<feature type="compositionally biased region" description="Polar residues" evidence="1">
    <location>
        <begin position="609"/>
        <end position="620"/>
    </location>
</feature>
<feature type="region of interest" description="Disordered" evidence="1">
    <location>
        <begin position="548"/>
        <end position="636"/>
    </location>
</feature>
<dbReference type="GO" id="GO:1990247">
    <property type="term" value="F:N6-methyladenosine-containing RNA reader activity"/>
    <property type="evidence" value="ECO:0007669"/>
    <property type="project" value="TreeGrafter"/>
</dbReference>
<feature type="compositionally biased region" description="Polar residues" evidence="1">
    <location>
        <begin position="844"/>
        <end position="861"/>
    </location>
</feature>
<dbReference type="STRING" id="106004.A0A1Y2EPZ3"/>
<dbReference type="EMBL" id="MCGR01000045">
    <property type="protein sequence ID" value="ORY73582.1"/>
    <property type="molecule type" value="Genomic_DNA"/>
</dbReference>
<reference evidence="3 4" key="1">
    <citation type="submission" date="2016-07" db="EMBL/GenBank/DDBJ databases">
        <title>Pervasive Adenine N6-methylation of Active Genes in Fungi.</title>
        <authorList>
            <consortium name="DOE Joint Genome Institute"/>
            <person name="Mondo S.J."/>
            <person name="Dannebaum R.O."/>
            <person name="Kuo R.C."/>
            <person name="Labutti K."/>
            <person name="Haridas S."/>
            <person name="Kuo A."/>
            <person name="Salamov A."/>
            <person name="Ahrendt S.R."/>
            <person name="Lipzen A."/>
            <person name="Sullivan W."/>
            <person name="Andreopoulos W.B."/>
            <person name="Clum A."/>
            <person name="Lindquist E."/>
            <person name="Daum C."/>
            <person name="Ramamoorthy G.K."/>
            <person name="Gryganskyi A."/>
            <person name="Culley D."/>
            <person name="Magnuson J.K."/>
            <person name="James T.Y."/>
            <person name="O'Malley M.A."/>
            <person name="Stajich J.E."/>
            <person name="Spatafora J.W."/>
            <person name="Visel A."/>
            <person name="Grigoriev I.V."/>
        </authorList>
    </citation>
    <scope>NUCLEOTIDE SEQUENCE [LARGE SCALE GENOMIC DNA]</scope>
    <source>
        <strain evidence="3 4">62-1032</strain>
    </source>
</reference>
<proteinExistence type="predicted"/>
<feature type="compositionally biased region" description="Low complexity" evidence="1">
    <location>
        <begin position="185"/>
        <end position="197"/>
    </location>
</feature>
<feature type="compositionally biased region" description="Basic and acidic residues" evidence="1">
    <location>
        <begin position="424"/>
        <end position="455"/>
    </location>
</feature>
<dbReference type="SUPFAM" id="SSF54928">
    <property type="entry name" value="RNA-binding domain, RBD"/>
    <property type="match status" value="1"/>
</dbReference>
<feature type="domain" description="YTH" evidence="2">
    <location>
        <begin position="483"/>
        <end position="617"/>
    </location>
</feature>
<evidence type="ECO:0000313" key="3">
    <source>
        <dbReference type="EMBL" id="ORY73582.1"/>
    </source>
</evidence>
<evidence type="ECO:0000256" key="1">
    <source>
        <dbReference type="SAM" id="MobiDB-lite"/>
    </source>
</evidence>
<dbReference type="InterPro" id="IPR012677">
    <property type="entry name" value="Nucleotide-bd_a/b_plait_sf"/>
</dbReference>
<feature type="compositionally biased region" description="Polar residues" evidence="1">
    <location>
        <begin position="548"/>
        <end position="566"/>
    </location>
</feature>
<feature type="compositionally biased region" description="Low complexity" evidence="1">
    <location>
        <begin position="148"/>
        <end position="176"/>
    </location>
</feature>
<dbReference type="GO" id="GO:0000398">
    <property type="term" value="P:mRNA splicing, via spliceosome"/>
    <property type="evidence" value="ECO:0007669"/>
    <property type="project" value="TreeGrafter"/>
</dbReference>
<feature type="region of interest" description="Disordered" evidence="1">
    <location>
        <begin position="1"/>
        <end position="88"/>
    </location>
</feature>
<dbReference type="Gene3D" id="3.10.590.10">
    <property type="entry name" value="ph1033 like domains"/>
    <property type="match status" value="2"/>
</dbReference>
<dbReference type="InParanoid" id="A0A1Y2EPZ3"/>
<dbReference type="InterPro" id="IPR045168">
    <property type="entry name" value="YTH_prot"/>
</dbReference>
<evidence type="ECO:0000259" key="2">
    <source>
        <dbReference type="PROSITE" id="PS50882"/>
    </source>
</evidence>
<dbReference type="CDD" id="cd21134">
    <property type="entry name" value="YTH"/>
    <property type="match status" value="1"/>
</dbReference>
<sequence length="861" mass="91557">MNPLASPGQTYYDPSGYPSFAAPPPMQQYYSSPAPGSAMSASAQPSLSSFGASGELSSQQTSSAADGSNGEIVYGSDGSPATSQEMLAIQQSQHFAAIQQQQRAAPPYISYMPDPSAAYPYGAPQAYGSTSFPPSAPQDYSGYQYPISSHSQQPHPQQQAPSFSHLQQQQQPGSPYSIPPPPLSPQQSHAQPPYASPYRYYPPAPLPYGAYPSPIPPPPPFATPGSPLSPPQVYSPPPELARGQLAQSKFHEAVFGGERDGGYSHGGPGGARDGRRGSAGGFGMGGGGGGGFGGRALPKPPAHSPHALWVGNVPSDATHPELWRFFSSRPVPAASPKYANMHPADIPPGVDLNSTGIESIHLISRSNCAFVNYASDIHLQHSIAVSNGLPLRPHDPRCKDLVCRVRKRDEDAKSGVGAQRIGGMHKDFVREKERERREGEKAEGAEGEEGKERPPQRYSTGSTSHSISTTSTTSSFLAKHFEKRYFILKSHDEGDLKLSIDRGLWATQLHNEPVLDQAFHTAKDVFLIFGANRSGAFAGYARMTSSIHQNANSGSSGENRISWTSRSSDEPPASAGSLSSPSYSTGIPATIHEEDGTTTSNGLPRLFSPSEQRLAETSPQPLTPGGTKLPSGSAPATLSSAARREFLGEAERVAMEEAEFSLANLHLPDGVGRGESLDPKLLTRRERDGAGGGDGVPQAVKDQQAVGASSKPGETDGDGVWRKDQLPTPAERNARLERMGDGINGGDKGARDVSAEWGRPFRVEWIKVARLPFSRTRHIKNQFNSGKEVKISRDGTELEPSAGESLIAEFWRDDITGGNDNGDSTTPPTHTQGGIEVSEESSADRQATPSGLVSARSSESS</sequence>
<organism evidence="3 4">
    <name type="scientific">Leucosporidium creatinivorum</name>
    <dbReference type="NCBI Taxonomy" id="106004"/>
    <lineage>
        <taxon>Eukaryota</taxon>
        <taxon>Fungi</taxon>
        <taxon>Dikarya</taxon>
        <taxon>Basidiomycota</taxon>
        <taxon>Pucciniomycotina</taxon>
        <taxon>Microbotryomycetes</taxon>
        <taxon>Leucosporidiales</taxon>
        <taxon>Leucosporidium</taxon>
    </lineage>
</organism>
<protein>
    <submittedName>
        <fullName evidence="3">YT521-B-like domain-domain-containing protein</fullName>
    </submittedName>
</protein>
<dbReference type="GO" id="GO:0000381">
    <property type="term" value="P:regulation of alternative mRNA splicing, via spliceosome"/>
    <property type="evidence" value="ECO:0007669"/>
    <property type="project" value="TreeGrafter"/>
</dbReference>
<dbReference type="InterPro" id="IPR007275">
    <property type="entry name" value="YTH_domain"/>
</dbReference>
<feature type="region of interest" description="Disordered" evidence="1">
    <location>
        <begin position="259"/>
        <end position="300"/>
    </location>
</feature>
<feature type="region of interest" description="Disordered" evidence="1">
    <location>
        <begin position="812"/>
        <end position="861"/>
    </location>
</feature>
<dbReference type="Gene3D" id="3.30.70.330">
    <property type="match status" value="1"/>
</dbReference>
<feature type="region of interest" description="Disordered" evidence="1">
    <location>
        <begin position="120"/>
        <end position="197"/>
    </location>
</feature>
<dbReference type="GO" id="GO:0005654">
    <property type="term" value="C:nucleoplasm"/>
    <property type="evidence" value="ECO:0007669"/>
    <property type="project" value="TreeGrafter"/>
</dbReference>
<accession>A0A1Y2EPZ3</accession>
<dbReference type="Proteomes" id="UP000193467">
    <property type="component" value="Unassembled WGS sequence"/>
</dbReference>
<feature type="compositionally biased region" description="Low complexity" evidence="1">
    <location>
        <begin position="571"/>
        <end position="584"/>
    </location>
</feature>
<comment type="caution">
    <text evidence="3">The sequence shown here is derived from an EMBL/GenBank/DDBJ whole genome shotgun (WGS) entry which is preliminary data.</text>
</comment>
<feature type="compositionally biased region" description="Gly residues" evidence="1">
    <location>
        <begin position="263"/>
        <end position="294"/>
    </location>
</feature>
<evidence type="ECO:0000313" key="4">
    <source>
        <dbReference type="Proteomes" id="UP000193467"/>
    </source>
</evidence>
<dbReference type="InterPro" id="IPR035979">
    <property type="entry name" value="RBD_domain_sf"/>
</dbReference>
<keyword evidence="4" id="KW-1185">Reference proteome</keyword>
<feature type="compositionally biased region" description="Polar residues" evidence="1">
    <location>
        <begin position="47"/>
        <end position="66"/>
    </location>
</feature>
<dbReference type="AlphaFoldDB" id="A0A1Y2EPZ3"/>
<feature type="region of interest" description="Disordered" evidence="1">
    <location>
        <begin position="684"/>
        <end position="752"/>
    </location>
</feature>
<dbReference type="GO" id="GO:0003729">
    <property type="term" value="F:mRNA binding"/>
    <property type="evidence" value="ECO:0007669"/>
    <property type="project" value="TreeGrafter"/>
</dbReference>
<dbReference type="PROSITE" id="PS50882">
    <property type="entry name" value="YTH"/>
    <property type="match status" value="2"/>
</dbReference>
<dbReference type="Pfam" id="PF04146">
    <property type="entry name" value="YTH"/>
    <property type="match status" value="1"/>
</dbReference>
<feature type="compositionally biased region" description="Polar residues" evidence="1">
    <location>
        <begin position="821"/>
        <end position="832"/>
    </location>
</feature>
<feature type="region of interest" description="Disordered" evidence="1">
    <location>
        <begin position="217"/>
        <end position="237"/>
    </location>
</feature>
<feature type="compositionally biased region" description="Low complexity" evidence="1">
    <location>
        <begin position="120"/>
        <end position="129"/>
    </location>
</feature>